<protein>
    <submittedName>
        <fullName evidence="5">Flavin monooxygenase, FAD/NAD(P)-binding domain superfamily</fullName>
    </submittedName>
</protein>
<keyword evidence="4" id="KW-0560">Oxidoreductase</keyword>
<keyword evidence="1" id="KW-0285">Flavoprotein</keyword>
<dbReference type="GO" id="GO:0050660">
    <property type="term" value="F:flavin adenine dinucleotide binding"/>
    <property type="evidence" value="ECO:0007669"/>
    <property type="project" value="InterPro"/>
</dbReference>
<dbReference type="InterPro" id="IPR050775">
    <property type="entry name" value="FAD-binding_Monooxygenases"/>
</dbReference>
<evidence type="ECO:0000256" key="2">
    <source>
        <dbReference type="ARBA" id="ARBA00022827"/>
    </source>
</evidence>
<keyword evidence="5" id="KW-0503">Monooxygenase</keyword>
<sequence>MTQEIYDAVIVGCGFGGIYQLYRLRKLGLKCVAIDQAGGVGGTWYWNLYPGAMSDTESYVYRYSWDTEDLAEYPWPEKYVKQPEVLAYLNHVADRHDLRKDTRFNTQLSRADWIDATQTWKIATSGSDTPIVAKYLVTCLGLLSTQNIPDIPGLKYFAGELYHTGKWPQGVTLENKRVGIIGSGSTGVQVITEIASNEASVPSGDAKVTPEERQEINDNYDAIWHRVRNSITAFGFEESTISYHSVSPEQRERIFQENWDKGNGFRYMFGTFKEITTDSEANEGACDFIRQKIRDIVKDPEKARKLQPHDVYARRPLCDGNASNGQKYFEQFNRDNVDIVDLREISIETIEAGGIKTSDGKLHELDVLILATGGRMLAWRFIPHPTTLQEEWKDGPTSALGIFVPNHPNFFMVNGAKGPFTNQPPAIEAEVDFVADTIERAEQSGTRLVEVLPEGEQEWAKLCEQLAADSLFHKAQENWIFGANIPGKKRCLRFYFGGMQGYLKELDKCVSSDYPGFRPFNQHAIAASS</sequence>
<keyword evidence="3" id="KW-0521">NADP</keyword>
<keyword evidence="2" id="KW-0274">FAD</keyword>
<dbReference type="EMBL" id="CP099418">
    <property type="protein sequence ID" value="USW47233.1"/>
    <property type="molecule type" value="Genomic_DNA"/>
</dbReference>
<evidence type="ECO:0000313" key="6">
    <source>
        <dbReference type="Proteomes" id="UP001056384"/>
    </source>
</evidence>
<evidence type="ECO:0000313" key="5">
    <source>
        <dbReference type="EMBL" id="USW47233.1"/>
    </source>
</evidence>
<dbReference type="Gene3D" id="3.50.50.60">
    <property type="entry name" value="FAD/NAD(P)-binding domain"/>
    <property type="match status" value="2"/>
</dbReference>
<evidence type="ECO:0000256" key="3">
    <source>
        <dbReference type="ARBA" id="ARBA00022857"/>
    </source>
</evidence>
<organism evidence="5 6">
    <name type="scientific">Septoria linicola</name>
    <dbReference type="NCBI Taxonomy" id="215465"/>
    <lineage>
        <taxon>Eukaryota</taxon>
        <taxon>Fungi</taxon>
        <taxon>Dikarya</taxon>
        <taxon>Ascomycota</taxon>
        <taxon>Pezizomycotina</taxon>
        <taxon>Dothideomycetes</taxon>
        <taxon>Dothideomycetidae</taxon>
        <taxon>Mycosphaerellales</taxon>
        <taxon>Mycosphaerellaceae</taxon>
        <taxon>Septoria</taxon>
    </lineage>
</organism>
<dbReference type="AlphaFoldDB" id="A0A9Q9AJD0"/>
<dbReference type="GO" id="GO:0004499">
    <property type="term" value="F:N,N-dimethylaniline monooxygenase activity"/>
    <property type="evidence" value="ECO:0007669"/>
    <property type="project" value="InterPro"/>
</dbReference>
<accession>A0A9Q9AJD0</accession>
<dbReference type="OrthoDB" id="66881at2759"/>
<evidence type="ECO:0000256" key="4">
    <source>
        <dbReference type="ARBA" id="ARBA00023002"/>
    </source>
</evidence>
<dbReference type="InterPro" id="IPR036188">
    <property type="entry name" value="FAD/NAD-bd_sf"/>
</dbReference>
<dbReference type="SUPFAM" id="SSF51905">
    <property type="entry name" value="FAD/NAD(P)-binding domain"/>
    <property type="match status" value="3"/>
</dbReference>
<evidence type="ECO:0000256" key="1">
    <source>
        <dbReference type="ARBA" id="ARBA00022630"/>
    </source>
</evidence>
<proteinExistence type="predicted"/>
<dbReference type="Proteomes" id="UP001056384">
    <property type="component" value="Chromosome 1"/>
</dbReference>
<gene>
    <name evidence="5" type="ORF">Slin15195_G005520</name>
</gene>
<dbReference type="InterPro" id="IPR020946">
    <property type="entry name" value="Flavin_mOase-like"/>
</dbReference>
<dbReference type="Pfam" id="PF00743">
    <property type="entry name" value="FMO-like"/>
    <property type="match status" value="1"/>
</dbReference>
<dbReference type="PANTHER" id="PTHR43098">
    <property type="entry name" value="L-ORNITHINE N(5)-MONOOXYGENASE-RELATED"/>
    <property type="match status" value="1"/>
</dbReference>
<keyword evidence="6" id="KW-1185">Reference proteome</keyword>
<name>A0A9Q9AJD0_9PEZI</name>
<reference evidence="5" key="1">
    <citation type="submission" date="2022-06" db="EMBL/GenBank/DDBJ databases">
        <title>Complete genome sequences of two strains of the flax pathogen Septoria linicola.</title>
        <authorList>
            <person name="Lapalu N."/>
            <person name="Simon A."/>
            <person name="Demenou B."/>
            <person name="Paumier D."/>
            <person name="Guillot M.-P."/>
            <person name="Gout L."/>
            <person name="Valade R."/>
        </authorList>
    </citation>
    <scope>NUCLEOTIDE SEQUENCE</scope>
    <source>
        <strain evidence="5">SE15195</strain>
    </source>
</reference>
<dbReference type="GO" id="GO:0050661">
    <property type="term" value="F:NADP binding"/>
    <property type="evidence" value="ECO:0007669"/>
    <property type="project" value="InterPro"/>
</dbReference>
<dbReference type="PANTHER" id="PTHR43098:SF5">
    <property type="entry name" value="DUAL-FUNCTIONAL MONOOXYGENASE_METHYLTRANSFERASE PSOF"/>
    <property type="match status" value="1"/>
</dbReference>